<keyword evidence="6 9" id="KW-1133">Transmembrane helix</keyword>
<evidence type="ECO:0000256" key="8">
    <source>
        <dbReference type="ARBA" id="ARBA00031512"/>
    </source>
</evidence>
<feature type="transmembrane region" description="Helical" evidence="9">
    <location>
        <begin position="509"/>
        <end position="526"/>
    </location>
</feature>
<dbReference type="AlphaFoldDB" id="A0A7W9BUK7"/>
<sequence>MGRWWAALAALVGAVSLAVIGTTPPAPRAADAPRGAFSAGRAMADVRAIGRAPHPTGSVENARVRGHLIQRLGSMGLTVRASGTAMSQAAAERIATRTGAAIVRPQVVNVVATLAGRDRTRPAVLLMAHYDSVFGSPGAADDAAGVATALETVRAVVADGQPARDLIVLLTDGEEAGLEGANAFFAGDPLAGRVGVIVNMEARGGGGRASMFETGNDNGAMMRLFQDAVPRPVGTSLSVYIYRHLPNSTDFTPAKRAGYAGFNFAFIGRAGLYHSPLATPARLDQGAVQDMGGQVLALTRALLAVAVLPGKAPDRSFFDAFGWVLVAYPAEFGWVLFGATALLFGAAAWRERGGPDVLRGAGATLALILLSGGLLYLVNLVSGADGPVNYYDRLAAIPRLQVQAGLLCAAALIAVWAGLAAERRSIAGLAAGAALPMLLIGGVAQWVAPTVSGVILCPLLLAAIAAVARAFGGARAGAIVGIAAAAIGVGFLFALGFFLMQAVGPDMPFVAAVPLALVAALLWPLMPAVVERRPALRVAGVLVLLAVGIALWVRLDPVAESVATFSLAR</sequence>
<comment type="subcellular location">
    <subcellularLocation>
        <location evidence="2">Vacuole membrane</location>
        <topology evidence="2">Multi-pass membrane protein</topology>
    </subcellularLocation>
</comment>
<accession>A0A7W9BUK7</accession>
<evidence type="ECO:0000256" key="6">
    <source>
        <dbReference type="ARBA" id="ARBA00022989"/>
    </source>
</evidence>
<dbReference type="Pfam" id="PF04389">
    <property type="entry name" value="Peptidase_M28"/>
    <property type="match status" value="1"/>
</dbReference>
<comment type="similarity">
    <text evidence="3">Belongs to the peptidase M28 family.</text>
</comment>
<dbReference type="GO" id="GO:0006508">
    <property type="term" value="P:proteolysis"/>
    <property type="evidence" value="ECO:0007669"/>
    <property type="project" value="InterPro"/>
</dbReference>
<feature type="transmembrane region" description="Helical" evidence="9">
    <location>
        <begin position="538"/>
        <end position="555"/>
    </location>
</feature>
<feature type="transmembrane region" description="Helical" evidence="9">
    <location>
        <begin position="453"/>
        <end position="471"/>
    </location>
</feature>
<feature type="transmembrane region" description="Helical" evidence="9">
    <location>
        <begin position="400"/>
        <end position="419"/>
    </location>
</feature>
<comment type="caution">
    <text evidence="12">The sequence shown here is derived from an EMBL/GenBank/DDBJ whole genome shotgun (WGS) entry which is preliminary data.</text>
</comment>
<feature type="transmembrane region" description="Helical" evidence="9">
    <location>
        <begin position="321"/>
        <end position="349"/>
    </location>
</feature>
<protein>
    <recommendedName>
        <fullName evidence="4">Vacuolar membrane protease</fullName>
    </recommendedName>
    <alternativeName>
        <fullName evidence="8">FXNA-related family protease 1</fullName>
    </alternativeName>
</protein>
<comment type="function">
    <text evidence="1">May be involved in vacuolar sorting and osmoregulation.</text>
</comment>
<keyword evidence="9" id="KW-0472">Membrane</keyword>
<organism evidence="12 13">
    <name type="scientific">Sphingomonas prati</name>
    <dbReference type="NCBI Taxonomy" id="1843237"/>
    <lineage>
        <taxon>Bacteria</taxon>
        <taxon>Pseudomonadati</taxon>
        <taxon>Pseudomonadota</taxon>
        <taxon>Alphaproteobacteria</taxon>
        <taxon>Sphingomonadales</taxon>
        <taxon>Sphingomonadaceae</taxon>
        <taxon>Sphingomonas</taxon>
    </lineage>
</organism>
<keyword evidence="10" id="KW-0732">Signal</keyword>
<dbReference type="PANTHER" id="PTHR12147:SF58">
    <property type="entry name" value="VACUOLAR MEMBRANE PROTEASE"/>
    <property type="match status" value="1"/>
</dbReference>
<keyword evidence="13" id="KW-1185">Reference proteome</keyword>
<dbReference type="EMBL" id="JACIJR010000007">
    <property type="protein sequence ID" value="MBB5730394.1"/>
    <property type="molecule type" value="Genomic_DNA"/>
</dbReference>
<evidence type="ECO:0000256" key="4">
    <source>
        <dbReference type="ARBA" id="ARBA00017435"/>
    </source>
</evidence>
<dbReference type="PANTHER" id="PTHR12147">
    <property type="entry name" value="METALLOPEPTIDASE M28 FAMILY MEMBER"/>
    <property type="match status" value="1"/>
</dbReference>
<dbReference type="Gene3D" id="3.40.630.10">
    <property type="entry name" value="Zn peptidases"/>
    <property type="match status" value="1"/>
</dbReference>
<evidence type="ECO:0000256" key="2">
    <source>
        <dbReference type="ARBA" id="ARBA00004128"/>
    </source>
</evidence>
<evidence type="ECO:0000256" key="9">
    <source>
        <dbReference type="SAM" id="Phobius"/>
    </source>
</evidence>
<dbReference type="RefSeq" id="WP_157177078.1">
    <property type="nucleotide sequence ID" value="NZ_BMJP01000005.1"/>
</dbReference>
<evidence type="ECO:0000256" key="10">
    <source>
        <dbReference type="SAM" id="SignalP"/>
    </source>
</evidence>
<feature type="transmembrane region" description="Helical" evidence="9">
    <location>
        <begin position="478"/>
        <end position="503"/>
    </location>
</feature>
<evidence type="ECO:0000256" key="1">
    <source>
        <dbReference type="ARBA" id="ARBA00003273"/>
    </source>
</evidence>
<name>A0A7W9BUK7_9SPHN</name>
<dbReference type="InterPro" id="IPR045175">
    <property type="entry name" value="M28_fam"/>
</dbReference>
<evidence type="ECO:0000313" key="12">
    <source>
        <dbReference type="EMBL" id="MBB5730394.1"/>
    </source>
</evidence>
<reference evidence="12 13" key="1">
    <citation type="submission" date="2020-08" db="EMBL/GenBank/DDBJ databases">
        <title>Genomic Encyclopedia of Type Strains, Phase IV (KMG-IV): sequencing the most valuable type-strain genomes for metagenomic binning, comparative biology and taxonomic classification.</title>
        <authorList>
            <person name="Goeker M."/>
        </authorList>
    </citation>
    <scope>NUCLEOTIDE SEQUENCE [LARGE SCALE GENOMIC DNA]</scope>
    <source>
        <strain evidence="12 13">DSM 103336</strain>
    </source>
</reference>
<evidence type="ECO:0000256" key="3">
    <source>
        <dbReference type="ARBA" id="ARBA00010918"/>
    </source>
</evidence>
<feature type="domain" description="Peptidase M28" evidence="11">
    <location>
        <begin position="109"/>
        <end position="298"/>
    </location>
</feature>
<feature type="transmembrane region" description="Helical" evidence="9">
    <location>
        <begin position="426"/>
        <end position="447"/>
    </location>
</feature>
<dbReference type="OrthoDB" id="9778250at2"/>
<dbReference type="Proteomes" id="UP000546701">
    <property type="component" value="Unassembled WGS sequence"/>
</dbReference>
<proteinExistence type="inferred from homology"/>
<dbReference type="GO" id="GO:0005774">
    <property type="term" value="C:vacuolar membrane"/>
    <property type="evidence" value="ECO:0007669"/>
    <property type="project" value="UniProtKB-SubCell"/>
</dbReference>
<evidence type="ECO:0000259" key="11">
    <source>
        <dbReference type="Pfam" id="PF04389"/>
    </source>
</evidence>
<keyword evidence="7" id="KW-0325">Glycoprotein</keyword>
<dbReference type="GO" id="GO:0008235">
    <property type="term" value="F:metalloexopeptidase activity"/>
    <property type="evidence" value="ECO:0007669"/>
    <property type="project" value="InterPro"/>
</dbReference>
<dbReference type="SUPFAM" id="SSF53187">
    <property type="entry name" value="Zn-dependent exopeptidases"/>
    <property type="match status" value="1"/>
</dbReference>
<dbReference type="InterPro" id="IPR007484">
    <property type="entry name" value="Peptidase_M28"/>
</dbReference>
<evidence type="ECO:0000256" key="5">
    <source>
        <dbReference type="ARBA" id="ARBA00022554"/>
    </source>
</evidence>
<feature type="chain" id="PRO_5031462079" description="Vacuolar membrane protease" evidence="10">
    <location>
        <begin position="22"/>
        <end position="569"/>
    </location>
</feature>
<keyword evidence="9" id="KW-0812">Transmembrane</keyword>
<evidence type="ECO:0000256" key="7">
    <source>
        <dbReference type="ARBA" id="ARBA00023180"/>
    </source>
</evidence>
<feature type="transmembrane region" description="Helical" evidence="9">
    <location>
        <begin position="361"/>
        <end position="380"/>
    </location>
</feature>
<evidence type="ECO:0000313" key="13">
    <source>
        <dbReference type="Proteomes" id="UP000546701"/>
    </source>
</evidence>
<gene>
    <name evidence="12" type="ORF">FHS99_002897</name>
</gene>
<feature type="signal peptide" evidence="10">
    <location>
        <begin position="1"/>
        <end position="21"/>
    </location>
</feature>
<keyword evidence="5" id="KW-0926">Vacuole</keyword>